<dbReference type="GO" id="GO:0015293">
    <property type="term" value="F:symporter activity"/>
    <property type="evidence" value="ECO:0007669"/>
    <property type="project" value="UniProtKB-UniRule"/>
</dbReference>
<sequence>DGTLQIVLSAILGLSLGCGLSIANIGPEAASWVKLLGTLFLRSLECIVMLMVFCSMILSIVDMLKAGKAFSIAWKTISLFFFTTILACIEGLVTIFCFKKFFHKRSVKTRPDFFKIYCGPHKNNLLQVDGNNRIICAKNAQTLLNSTFKFALGDEAFPSKPVESVHSALQNEANFLGIITFAVFFGVALKKISRIDNNNEGYKYVVGIIACINEALVKMVQILVHYSHLPIVSLIAGALGERTDLTNTFKSIGLLIATVLSGHLLHFLIVLPTLYFLIVHKNPFSFMKQLLPSQLLAFASSSSAAALPVTIDCVMQSGLVPKNIANFVLSFGATINMDGVAIYFPAALIFLATSEGLEIKAVHYALIVLLSSFASAGAAPIPNAGVVLILTFFTTIFNGVKPTNHALLLAIDWLLDRSSTVVNVTCNGFIAVMVSQLEGGDSVDQEDIGLDLDHPENGISKDEPKAEVKFEVKSLQQGL</sequence>
<dbReference type="InterPro" id="IPR001991">
    <property type="entry name" value="Na-dicarboxylate_symporter"/>
</dbReference>
<keyword evidence="7" id="KW-0769">Symport</keyword>
<evidence type="ECO:0000256" key="3">
    <source>
        <dbReference type="ARBA" id="ARBA00022475"/>
    </source>
</evidence>
<feature type="transmembrane region" description="Helical" evidence="7">
    <location>
        <begin position="39"/>
        <end position="60"/>
    </location>
</feature>
<evidence type="ECO:0000256" key="7">
    <source>
        <dbReference type="RuleBase" id="RU361216"/>
    </source>
</evidence>
<dbReference type="InterPro" id="IPR036458">
    <property type="entry name" value="Na:dicarbo_symporter_sf"/>
</dbReference>
<dbReference type="GO" id="GO:0005886">
    <property type="term" value="C:plasma membrane"/>
    <property type="evidence" value="ECO:0007669"/>
    <property type="project" value="UniProtKB-SubCell"/>
</dbReference>
<dbReference type="Proteomes" id="UP001168821">
    <property type="component" value="Unassembled WGS sequence"/>
</dbReference>
<dbReference type="Gene3D" id="1.10.3860.10">
    <property type="entry name" value="Sodium:dicarboxylate symporter"/>
    <property type="match status" value="1"/>
</dbReference>
<evidence type="ECO:0000256" key="5">
    <source>
        <dbReference type="ARBA" id="ARBA00022989"/>
    </source>
</evidence>
<feature type="transmembrane region" description="Helical" evidence="7">
    <location>
        <begin position="364"/>
        <end position="393"/>
    </location>
</feature>
<protein>
    <recommendedName>
        <fullName evidence="7">Amino acid transporter</fullName>
    </recommendedName>
</protein>
<dbReference type="PRINTS" id="PR00173">
    <property type="entry name" value="EDTRNSPORT"/>
</dbReference>
<proteinExistence type="inferred from homology"/>
<evidence type="ECO:0000256" key="1">
    <source>
        <dbReference type="ARBA" id="ARBA00004651"/>
    </source>
</evidence>
<keyword evidence="2 7" id="KW-0813">Transport</keyword>
<feature type="transmembrane region" description="Helical" evidence="7">
    <location>
        <begin position="252"/>
        <end position="275"/>
    </location>
</feature>
<dbReference type="SUPFAM" id="SSF118215">
    <property type="entry name" value="Proton glutamate symport protein"/>
    <property type="match status" value="1"/>
</dbReference>
<dbReference type="EMBL" id="JALNTZ010001744">
    <property type="protein sequence ID" value="KAJ3623625.1"/>
    <property type="molecule type" value="Genomic_DNA"/>
</dbReference>
<dbReference type="Pfam" id="PF00375">
    <property type="entry name" value="SDF"/>
    <property type="match status" value="1"/>
</dbReference>
<feature type="transmembrane region" description="Helical" evidence="7">
    <location>
        <begin position="295"/>
        <end position="315"/>
    </location>
</feature>
<name>A0AA38M0A7_9CUCU</name>
<accession>A0AA38M0A7</accession>
<organism evidence="8 9">
    <name type="scientific">Zophobas morio</name>
    <dbReference type="NCBI Taxonomy" id="2755281"/>
    <lineage>
        <taxon>Eukaryota</taxon>
        <taxon>Metazoa</taxon>
        <taxon>Ecdysozoa</taxon>
        <taxon>Arthropoda</taxon>
        <taxon>Hexapoda</taxon>
        <taxon>Insecta</taxon>
        <taxon>Pterygota</taxon>
        <taxon>Neoptera</taxon>
        <taxon>Endopterygota</taxon>
        <taxon>Coleoptera</taxon>
        <taxon>Polyphaga</taxon>
        <taxon>Cucujiformia</taxon>
        <taxon>Tenebrionidae</taxon>
        <taxon>Zophobas</taxon>
    </lineage>
</organism>
<gene>
    <name evidence="8" type="ORF">Zmor_004392</name>
</gene>
<keyword evidence="4 7" id="KW-0812">Transmembrane</keyword>
<evidence type="ECO:0000256" key="4">
    <source>
        <dbReference type="ARBA" id="ARBA00022692"/>
    </source>
</evidence>
<comment type="similarity">
    <text evidence="7">Belongs to the dicarboxylate/amino acid:cation symporter (DAACS) (TC 2.A.23) family.</text>
</comment>
<keyword evidence="3" id="KW-1003">Cell membrane</keyword>
<feature type="non-terminal residue" evidence="8">
    <location>
        <position position="1"/>
    </location>
</feature>
<dbReference type="AlphaFoldDB" id="A0AA38M0A7"/>
<keyword evidence="5 7" id="KW-1133">Transmembrane helix</keyword>
<feature type="transmembrane region" description="Helical" evidence="7">
    <location>
        <begin position="6"/>
        <end position="27"/>
    </location>
</feature>
<evidence type="ECO:0000256" key="6">
    <source>
        <dbReference type="ARBA" id="ARBA00023136"/>
    </source>
</evidence>
<evidence type="ECO:0000313" key="8">
    <source>
        <dbReference type="EMBL" id="KAJ3623625.1"/>
    </source>
</evidence>
<dbReference type="PANTHER" id="PTHR42865:SF7">
    <property type="entry name" value="PROTON_GLUTAMATE-ASPARTATE SYMPORTER"/>
    <property type="match status" value="1"/>
</dbReference>
<feature type="transmembrane region" description="Helical" evidence="7">
    <location>
        <begin position="72"/>
        <end position="98"/>
    </location>
</feature>
<reference evidence="8" key="1">
    <citation type="journal article" date="2023" name="G3 (Bethesda)">
        <title>Whole genome assemblies of Zophobas morio and Tenebrio molitor.</title>
        <authorList>
            <person name="Kaur S."/>
            <person name="Stinson S.A."/>
            <person name="diCenzo G.C."/>
        </authorList>
    </citation>
    <scope>NUCLEOTIDE SEQUENCE</scope>
    <source>
        <strain evidence="8">QUZm001</strain>
    </source>
</reference>
<comment type="subcellular location">
    <subcellularLocation>
        <location evidence="1">Cell membrane</location>
        <topology evidence="1">Multi-pass membrane protein</topology>
    </subcellularLocation>
    <subcellularLocation>
        <location evidence="7">Membrane</location>
        <topology evidence="7">Multi-pass membrane protein</topology>
    </subcellularLocation>
</comment>
<keyword evidence="9" id="KW-1185">Reference proteome</keyword>
<evidence type="ECO:0000256" key="2">
    <source>
        <dbReference type="ARBA" id="ARBA00022448"/>
    </source>
</evidence>
<keyword evidence="6 7" id="KW-0472">Membrane</keyword>
<dbReference type="PANTHER" id="PTHR42865">
    <property type="entry name" value="PROTON/GLUTAMATE-ASPARTATE SYMPORTER"/>
    <property type="match status" value="1"/>
</dbReference>
<evidence type="ECO:0000313" key="9">
    <source>
        <dbReference type="Proteomes" id="UP001168821"/>
    </source>
</evidence>
<comment type="caution">
    <text evidence="8">The sequence shown here is derived from an EMBL/GenBank/DDBJ whole genome shotgun (WGS) entry which is preliminary data.</text>
</comment>
<feature type="transmembrane region" description="Helical" evidence="7">
    <location>
        <begin position="327"/>
        <end position="352"/>
    </location>
</feature>